<name>A0ABW3AWL2_9SPHI</name>
<keyword evidence="1" id="KW-0732">Signal</keyword>
<reference evidence="3" key="1">
    <citation type="journal article" date="2019" name="Int. J. Syst. Evol. Microbiol.">
        <title>The Global Catalogue of Microorganisms (GCM) 10K type strain sequencing project: providing services to taxonomists for standard genome sequencing and annotation.</title>
        <authorList>
            <consortium name="The Broad Institute Genomics Platform"/>
            <consortium name="The Broad Institute Genome Sequencing Center for Infectious Disease"/>
            <person name="Wu L."/>
            <person name="Ma J."/>
        </authorList>
    </citation>
    <scope>NUCLEOTIDE SEQUENCE [LARGE SCALE GENOMIC DNA]</scope>
    <source>
        <strain evidence="3">CCUG 61484</strain>
    </source>
</reference>
<dbReference type="InterPro" id="IPR013078">
    <property type="entry name" value="His_Pase_superF_clade-1"/>
</dbReference>
<dbReference type="CDD" id="cd07040">
    <property type="entry name" value="HP"/>
    <property type="match status" value="1"/>
</dbReference>
<dbReference type="InterPro" id="IPR029033">
    <property type="entry name" value="His_PPase_superfam"/>
</dbReference>
<proteinExistence type="predicted"/>
<dbReference type="EC" id="3.1.3.-" evidence="2"/>
<dbReference type="RefSeq" id="WP_377117533.1">
    <property type="nucleotide sequence ID" value="NZ_JBHTHZ010000014.1"/>
</dbReference>
<evidence type="ECO:0000256" key="1">
    <source>
        <dbReference type="SAM" id="SignalP"/>
    </source>
</evidence>
<evidence type="ECO:0000313" key="2">
    <source>
        <dbReference type="EMBL" id="MFD0795282.1"/>
    </source>
</evidence>
<dbReference type="Proteomes" id="UP001597010">
    <property type="component" value="Unassembled WGS sequence"/>
</dbReference>
<gene>
    <name evidence="2" type="ORF">ACFQZX_16795</name>
</gene>
<dbReference type="GO" id="GO:0016787">
    <property type="term" value="F:hydrolase activity"/>
    <property type="evidence" value="ECO:0007669"/>
    <property type="project" value="UniProtKB-KW"/>
</dbReference>
<dbReference type="Pfam" id="PF00300">
    <property type="entry name" value="His_Phos_1"/>
    <property type="match status" value="1"/>
</dbReference>
<feature type="signal peptide" evidence="1">
    <location>
        <begin position="1"/>
        <end position="27"/>
    </location>
</feature>
<dbReference type="SUPFAM" id="SSF53254">
    <property type="entry name" value="Phosphoglycerate mutase-like"/>
    <property type="match status" value="1"/>
</dbReference>
<dbReference type="EMBL" id="JBHTHZ010000014">
    <property type="protein sequence ID" value="MFD0795282.1"/>
    <property type="molecule type" value="Genomic_DNA"/>
</dbReference>
<sequence length="202" mass="22779">MKIVLKSANFFKLTLFCLLISNYDALAQKTTIYLIRHAETEVTLPPPQDPVLSTAGQKRAEAIVKELKGKHIKAIYITSFKRSGLTAKPLAYKLKLLPRIYASDSLGLKQFAKSILKNFQGSNVLVVGHSNTLMPLLNYLGVNAPFAALSEQDYDMLFTVTVKDNQLPKLDIAYYGDQHHENQIPDIYLPEINHPETVRPFY</sequence>
<keyword evidence="3" id="KW-1185">Reference proteome</keyword>
<evidence type="ECO:0000313" key="3">
    <source>
        <dbReference type="Proteomes" id="UP001597010"/>
    </source>
</evidence>
<protein>
    <submittedName>
        <fullName evidence="2">Histidine phosphatase family protein</fullName>
        <ecNumber evidence="2">3.1.3.-</ecNumber>
    </submittedName>
</protein>
<dbReference type="Gene3D" id="3.40.50.1240">
    <property type="entry name" value="Phosphoglycerate mutase-like"/>
    <property type="match status" value="1"/>
</dbReference>
<accession>A0ABW3AWL2</accession>
<feature type="chain" id="PRO_5045299918" evidence="1">
    <location>
        <begin position="28"/>
        <end position="202"/>
    </location>
</feature>
<comment type="caution">
    <text evidence="2">The sequence shown here is derived from an EMBL/GenBank/DDBJ whole genome shotgun (WGS) entry which is preliminary data.</text>
</comment>
<keyword evidence="2" id="KW-0378">Hydrolase</keyword>
<organism evidence="2 3">
    <name type="scientific">Mucilaginibacter litoreus</name>
    <dbReference type="NCBI Taxonomy" id="1048221"/>
    <lineage>
        <taxon>Bacteria</taxon>
        <taxon>Pseudomonadati</taxon>
        <taxon>Bacteroidota</taxon>
        <taxon>Sphingobacteriia</taxon>
        <taxon>Sphingobacteriales</taxon>
        <taxon>Sphingobacteriaceae</taxon>
        <taxon>Mucilaginibacter</taxon>
    </lineage>
</organism>